<comment type="domain">
    <text evidence="5">The PRC barrel domain binds ribosomal protein uS19.</text>
</comment>
<dbReference type="HAMAP" id="MF_00014">
    <property type="entry name" value="Ribosome_mat_RimM"/>
    <property type="match status" value="1"/>
</dbReference>
<dbReference type="SUPFAM" id="SSF50346">
    <property type="entry name" value="PRC-barrel domain"/>
    <property type="match status" value="1"/>
</dbReference>
<proteinExistence type="inferred from homology"/>
<keyword evidence="9" id="KW-1185">Reference proteome</keyword>
<dbReference type="InterPro" id="IPR011961">
    <property type="entry name" value="RimM"/>
</dbReference>
<evidence type="ECO:0000313" key="9">
    <source>
        <dbReference type="Proteomes" id="UP001321582"/>
    </source>
</evidence>
<keyword evidence="2 5" id="KW-0690">Ribosome biogenesis</keyword>
<dbReference type="AlphaFoldDB" id="A0AAU9D3A7"/>
<dbReference type="NCBIfam" id="TIGR02273">
    <property type="entry name" value="16S_RimM"/>
    <property type="match status" value="1"/>
</dbReference>
<feature type="domain" description="Ribosome maturation factor RimM PRC barrel" evidence="7">
    <location>
        <begin position="102"/>
        <end position="167"/>
    </location>
</feature>
<dbReference type="SUPFAM" id="SSF50447">
    <property type="entry name" value="Translation proteins"/>
    <property type="match status" value="1"/>
</dbReference>
<dbReference type="GO" id="GO:0005840">
    <property type="term" value="C:ribosome"/>
    <property type="evidence" value="ECO:0007669"/>
    <property type="project" value="InterPro"/>
</dbReference>
<evidence type="ECO:0000259" key="6">
    <source>
        <dbReference type="Pfam" id="PF01782"/>
    </source>
</evidence>
<evidence type="ECO:0000313" key="8">
    <source>
        <dbReference type="EMBL" id="BDU50456.1"/>
    </source>
</evidence>
<name>A0AAU9D3A7_9FUSO</name>
<dbReference type="Pfam" id="PF24986">
    <property type="entry name" value="PRC_RimM"/>
    <property type="match status" value="1"/>
</dbReference>
<evidence type="ECO:0000256" key="5">
    <source>
        <dbReference type="HAMAP-Rule" id="MF_00014"/>
    </source>
</evidence>
<dbReference type="Proteomes" id="UP001321582">
    <property type="component" value="Chromosome"/>
</dbReference>
<dbReference type="InterPro" id="IPR002676">
    <property type="entry name" value="RimM_N"/>
</dbReference>
<evidence type="ECO:0000256" key="2">
    <source>
        <dbReference type="ARBA" id="ARBA00022517"/>
    </source>
</evidence>
<dbReference type="InterPro" id="IPR036976">
    <property type="entry name" value="RimM_N_sf"/>
</dbReference>
<comment type="function">
    <text evidence="5">An accessory protein needed during the final step in the assembly of 30S ribosomal subunit, possibly for assembly of the head region. Essential for efficient processing of 16S rRNA. May be needed both before and after RbfA during the maturation of 16S rRNA. It has affinity for free ribosomal 30S subunits but not for 70S ribosomes.</text>
</comment>
<comment type="subunit">
    <text evidence="5">Binds ribosomal protein uS19.</text>
</comment>
<evidence type="ECO:0000259" key="7">
    <source>
        <dbReference type="Pfam" id="PF24986"/>
    </source>
</evidence>
<dbReference type="Gene3D" id="2.40.30.60">
    <property type="entry name" value="RimM"/>
    <property type="match status" value="1"/>
</dbReference>
<dbReference type="Gene3D" id="2.30.30.240">
    <property type="entry name" value="PRC-barrel domain"/>
    <property type="match status" value="1"/>
</dbReference>
<dbReference type="RefSeq" id="WP_307905385.1">
    <property type="nucleotide sequence ID" value="NZ_AP027059.1"/>
</dbReference>
<dbReference type="PANTHER" id="PTHR33692">
    <property type="entry name" value="RIBOSOME MATURATION FACTOR RIMM"/>
    <property type="match status" value="1"/>
</dbReference>
<dbReference type="EMBL" id="AP027059">
    <property type="protein sequence ID" value="BDU50456.1"/>
    <property type="molecule type" value="Genomic_DNA"/>
</dbReference>
<dbReference type="GO" id="GO:0005737">
    <property type="term" value="C:cytoplasm"/>
    <property type="evidence" value="ECO:0007669"/>
    <property type="project" value="UniProtKB-SubCell"/>
</dbReference>
<dbReference type="InterPro" id="IPR011033">
    <property type="entry name" value="PRC_barrel-like_sf"/>
</dbReference>
<dbReference type="InterPro" id="IPR009000">
    <property type="entry name" value="Transl_B-barrel_sf"/>
</dbReference>
<comment type="similarity">
    <text evidence="5">Belongs to the RimM family.</text>
</comment>
<dbReference type="GO" id="GO:0006364">
    <property type="term" value="P:rRNA processing"/>
    <property type="evidence" value="ECO:0007669"/>
    <property type="project" value="UniProtKB-UniRule"/>
</dbReference>
<evidence type="ECO:0000256" key="3">
    <source>
        <dbReference type="ARBA" id="ARBA00022552"/>
    </source>
</evidence>
<dbReference type="GO" id="GO:0042274">
    <property type="term" value="P:ribosomal small subunit biogenesis"/>
    <property type="evidence" value="ECO:0007669"/>
    <property type="project" value="UniProtKB-UniRule"/>
</dbReference>
<dbReference type="Pfam" id="PF01782">
    <property type="entry name" value="RimM"/>
    <property type="match status" value="1"/>
</dbReference>
<gene>
    <name evidence="5 8" type="primary">rimM</name>
    <name evidence="8" type="ORF">HLVA_10250</name>
</gene>
<reference evidence="8 9" key="1">
    <citation type="submission" date="2022-11" db="EMBL/GenBank/DDBJ databases">
        <title>Haliovirga abyssi gen. nov., sp. nov., a mesophilic fermentative bacterium isolated from the Iheya North hydrothermal field and the proposal of Haliovirgaceae fam. nov.</title>
        <authorList>
            <person name="Miyazaki U."/>
            <person name="Tame A."/>
            <person name="Miyazaki J."/>
            <person name="Takai K."/>
            <person name="Sawayama S."/>
            <person name="Kitajima M."/>
            <person name="Okamoto A."/>
            <person name="Nakagawa S."/>
        </authorList>
    </citation>
    <scope>NUCLEOTIDE SEQUENCE [LARGE SCALE GENOMIC DNA]</scope>
    <source>
        <strain evidence="8 9">IC12</strain>
    </source>
</reference>
<accession>A0AAU9D3A7</accession>
<dbReference type="PANTHER" id="PTHR33692:SF1">
    <property type="entry name" value="RIBOSOME MATURATION FACTOR RIMM"/>
    <property type="match status" value="1"/>
</dbReference>
<comment type="subcellular location">
    <subcellularLocation>
        <location evidence="5">Cytoplasm</location>
    </subcellularLocation>
</comment>
<dbReference type="GO" id="GO:0043022">
    <property type="term" value="F:ribosome binding"/>
    <property type="evidence" value="ECO:0007669"/>
    <property type="project" value="InterPro"/>
</dbReference>
<protein>
    <recommendedName>
        <fullName evidence="5">Ribosome maturation factor RimM</fullName>
    </recommendedName>
</protein>
<keyword evidence="4 5" id="KW-0143">Chaperone</keyword>
<feature type="domain" description="RimM N-terminal" evidence="6">
    <location>
        <begin position="7"/>
        <end position="88"/>
    </location>
</feature>
<dbReference type="InterPro" id="IPR056792">
    <property type="entry name" value="PRC_RimM"/>
</dbReference>
<evidence type="ECO:0000256" key="1">
    <source>
        <dbReference type="ARBA" id="ARBA00022490"/>
    </source>
</evidence>
<organism evidence="8 9">
    <name type="scientific">Haliovirga abyssi</name>
    <dbReference type="NCBI Taxonomy" id="2996794"/>
    <lineage>
        <taxon>Bacteria</taxon>
        <taxon>Fusobacteriati</taxon>
        <taxon>Fusobacteriota</taxon>
        <taxon>Fusobacteriia</taxon>
        <taxon>Fusobacteriales</taxon>
        <taxon>Haliovirgaceae</taxon>
        <taxon>Haliovirga</taxon>
    </lineage>
</organism>
<keyword evidence="3 5" id="KW-0698">rRNA processing</keyword>
<evidence type="ECO:0000256" key="4">
    <source>
        <dbReference type="ARBA" id="ARBA00023186"/>
    </source>
</evidence>
<sequence>MEGLLNIGKISGTHHLKGEMKASSILNNLEILIGKKLILDNGKGIKKLVTVEKVSRMNTKKITLQVEEIKNKTDALSYIGCDIFVRREYIDDLESDEYFLADVKGMTVITIEGETLGKVDDIMSTAAHDIYIVNVDKGEIMIPDVKEFIKKVDLDSRIMTVKLIEGMRI</sequence>
<dbReference type="KEGG" id="haby:HLVA_10250"/>
<keyword evidence="1 5" id="KW-0963">Cytoplasm</keyword>